<dbReference type="Proteomes" id="UP000219050">
    <property type="component" value="Chromosome"/>
</dbReference>
<evidence type="ECO:0000259" key="2">
    <source>
        <dbReference type="PROSITE" id="PS51724"/>
    </source>
</evidence>
<keyword evidence="4" id="KW-1185">Reference proteome</keyword>
<feature type="compositionally biased region" description="Low complexity" evidence="1">
    <location>
        <begin position="281"/>
        <end position="292"/>
    </location>
</feature>
<name>A0A291LWA3_9RHOB</name>
<dbReference type="InterPro" id="IPR007730">
    <property type="entry name" value="SPOR-like_dom"/>
</dbReference>
<dbReference type="PROSITE" id="PS51724">
    <property type="entry name" value="SPOR"/>
    <property type="match status" value="1"/>
</dbReference>
<evidence type="ECO:0000256" key="1">
    <source>
        <dbReference type="SAM" id="MobiDB-lite"/>
    </source>
</evidence>
<dbReference type="AlphaFoldDB" id="A0A291LWA3"/>
<dbReference type="InterPro" id="IPR036680">
    <property type="entry name" value="SPOR-like_sf"/>
</dbReference>
<protein>
    <recommendedName>
        <fullName evidence="2">SPOR domain-containing protein</fullName>
    </recommendedName>
</protein>
<proteinExistence type="predicted"/>
<sequence>MLLAAFLVSGIAVSAGHAQTLRSKDQPAEYPPSSYTANQYIDSQGCVYIRAGFGGAVRWVPRVDRKRNVICGQQPSLARAVAPAPQSPAKPAPVVAAPVQAAPAVRTVSAAQAKAQAAARAQAEANARAQAQAAAHAKAQAQAQANARAQAQAQANARAAAQAKARAAVPARTQRVVRQPACPGVSAASAPYINPGARCGPQDISPYDDSNAGAVRTRRSGDLKGPMLLIGPDAPTPNGYRRVNTDGRHNTNRPAAGSGVITENRRLILTQPTGSAAPRYSSKSAPKTAASAPTAARYVQVGTYGAPANVGKAVNRLRAMGLPVRTAATRQNGKPLQIVLAGPFTDAGQLNAALGAARRAGYSDAFLRR</sequence>
<accession>A0A291LWA3</accession>
<reference evidence="3 4" key="1">
    <citation type="submission" date="2017-05" db="EMBL/GenBank/DDBJ databases">
        <title>Comparative genomic and metabolic analysis of manganese-oxidizing mechanisms in Celeribater manganoxidans DY25T: its adaption to the environment of polymetallic nodule.</title>
        <authorList>
            <person name="Wang X."/>
        </authorList>
    </citation>
    <scope>NUCLEOTIDE SEQUENCE [LARGE SCALE GENOMIC DNA]</scope>
    <source>
        <strain evidence="3 4">DY25</strain>
    </source>
</reference>
<evidence type="ECO:0000313" key="3">
    <source>
        <dbReference type="EMBL" id="ATI41013.1"/>
    </source>
</evidence>
<dbReference type="GO" id="GO:0042834">
    <property type="term" value="F:peptidoglycan binding"/>
    <property type="evidence" value="ECO:0007669"/>
    <property type="project" value="InterPro"/>
</dbReference>
<feature type="region of interest" description="Disordered" evidence="1">
    <location>
        <begin position="218"/>
        <end position="292"/>
    </location>
</feature>
<dbReference type="KEGG" id="cmag:CBW24_02685"/>
<dbReference type="Pfam" id="PF05036">
    <property type="entry name" value="SPOR"/>
    <property type="match status" value="1"/>
</dbReference>
<dbReference type="SUPFAM" id="SSF110997">
    <property type="entry name" value="Sporulation related repeat"/>
    <property type="match status" value="1"/>
</dbReference>
<organism evidence="3 4">
    <name type="scientific">Pacificitalea manganoxidans</name>
    <dbReference type="NCBI Taxonomy" id="1411902"/>
    <lineage>
        <taxon>Bacteria</taxon>
        <taxon>Pseudomonadati</taxon>
        <taxon>Pseudomonadota</taxon>
        <taxon>Alphaproteobacteria</taxon>
        <taxon>Rhodobacterales</taxon>
        <taxon>Paracoccaceae</taxon>
        <taxon>Pacificitalea</taxon>
    </lineage>
</organism>
<evidence type="ECO:0000313" key="4">
    <source>
        <dbReference type="Proteomes" id="UP000219050"/>
    </source>
</evidence>
<gene>
    <name evidence="3" type="ORF">CBW24_02685</name>
</gene>
<dbReference type="EMBL" id="CP021404">
    <property type="protein sequence ID" value="ATI41013.1"/>
    <property type="molecule type" value="Genomic_DNA"/>
</dbReference>
<feature type="domain" description="SPOR" evidence="2">
    <location>
        <begin position="291"/>
        <end position="369"/>
    </location>
</feature>
<dbReference type="Gene3D" id="3.30.70.1070">
    <property type="entry name" value="Sporulation related repeat"/>
    <property type="match status" value="1"/>
</dbReference>